<evidence type="ECO:0000256" key="3">
    <source>
        <dbReference type="ARBA" id="ARBA00022989"/>
    </source>
</evidence>
<dbReference type="RefSeq" id="WP_014002946.1">
    <property type="nucleotide sequence ID" value="NC_015850.1"/>
</dbReference>
<feature type="transmembrane region" description="Helical" evidence="5">
    <location>
        <begin position="153"/>
        <end position="178"/>
    </location>
</feature>
<dbReference type="InterPro" id="IPR005829">
    <property type="entry name" value="Sugar_transporter_CS"/>
</dbReference>
<dbReference type="Proteomes" id="UP000006135">
    <property type="component" value="Chromosome"/>
</dbReference>
<dbReference type="Gene3D" id="1.20.1250.20">
    <property type="entry name" value="MFS general substrate transporter like domains"/>
    <property type="match status" value="1"/>
</dbReference>
<dbReference type="GO" id="GO:0046943">
    <property type="term" value="F:carboxylic acid transmembrane transporter activity"/>
    <property type="evidence" value="ECO:0007669"/>
    <property type="project" value="TreeGrafter"/>
</dbReference>
<keyword evidence="8" id="KW-1185">Reference proteome</keyword>
<feature type="transmembrane region" description="Helical" evidence="5">
    <location>
        <begin position="252"/>
        <end position="271"/>
    </location>
</feature>
<feature type="domain" description="Major facilitator superfamily (MFS) profile" evidence="6">
    <location>
        <begin position="29"/>
        <end position="441"/>
    </location>
</feature>
<dbReference type="GeneID" id="92931549"/>
<feature type="transmembrane region" description="Helical" evidence="5">
    <location>
        <begin position="95"/>
        <end position="114"/>
    </location>
</feature>
<feature type="transmembrane region" description="Helical" evidence="5">
    <location>
        <begin position="413"/>
        <end position="437"/>
    </location>
</feature>
<feature type="transmembrane region" description="Helical" evidence="5">
    <location>
        <begin position="31"/>
        <end position="53"/>
    </location>
</feature>
<evidence type="ECO:0000313" key="8">
    <source>
        <dbReference type="Proteomes" id="UP000006135"/>
    </source>
</evidence>
<evidence type="ECO:0000256" key="4">
    <source>
        <dbReference type="ARBA" id="ARBA00023136"/>
    </source>
</evidence>
<dbReference type="HOGENOM" id="CLU_001265_46_14_6"/>
<dbReference type="Pfam" id="PF00083">
    <property type="entry name" value="Sugar_tr"/>
    <property type="match status" value="1"/>
</dbReference>
<keyword evidence="2 5" id="KW-0812">Transmembrane</keyword>
<keyword evidence="4 5" id="KW-0472">Membrane</keyword>
<proteinExistence type="predicted"/>
<dbReference type="SUPFAM" id="SSF103473">
    <property type="entry name" value="MFS general substrate transporter"/>
    <property type="match status" value="1"/>
</dbReference>
<protein>
    <submittedName>
        <fullName evidence="7">Transporter, putative</fullName>
    </submittedName>
</protein>
<dbReference type="EMBL" id="CP002573">
    <property type="protein sequence ID" value="AEK58235.1"/>
    <property type="molecule type" value="Genomic_DNA"/>
</dbReference>
<sequence>MASASDGMHDNTVAHTLNTAPFSPFHLKAMWAASMGFFTSAYDLFIIGTALVLIKAEWHLSASEVGLIGSISLIATFAGAYFFGILADKLGRKKVYGLEAILMTIGALLSAVAPNVTVLLIARVILGLGIGGDYPMSAVLMSEYANAKSRGRMVSLVFSAQAIGLVMGPVVALTLLAAGMNHDAAWRLMLGLGALPAMAVIYIRRTLPESPRWLARVKGDSATAERQLASFSLGTAVANKNDKVVKQPLSKYWLTLLGTAGSWFMFDYAYYGNTISTPMVMHHLAPHADVIQSTALSLIVFAVAAVPGYFLAAFTIDRVGHKTLQMLGFFMMGLMFLLIGAFPILTQSIAVFLVLYGLSYFFAEYGPNTTTFVLAGELYPVNLRTTGHGLSAGTAKVGAFLGALVFPILLAKFGLHGTLMITFFFALAGLLLTAFCLKEPSGRTLEDISGEETTEHLGQPDTNWPIDMAKVINAQRW</sequence>
<dbReference type="KEGG" id="acu:Atc_1587"/>
<feature type="transmembrane region" description="Helical" evidence="5">
    <location>
        <begin position="65"/>
        <end position="83"/>
    </location>
</feature>
<evidence type="ECO:0000256" key="5">
    <source>
        <dbReference type="SAM" id="Phobius"/>
    </source>
</evidence>
<dbReference type="InterPro" id="IPR036259">
    <property type="entry name" value="MFS_trans_sf"/>
</dbReference>
<feature type="transmembrane region" description="Helical" evidence="5">
    <location>
        <begin position="326"/>
        <end position="358"/>
    </location>
</feature>
<dbReference type="STRING" id="990288.Atc_1587"/>
<evidence type="ECO:0000313" key="7">
    <source>
        <dbReference type="EMBL" id="AEK58235.1"/>
    </source>
</evidence>
<feature type="transmembrane region" description="Helical" evidence="5">
    <location>
        <begin position="291"/>
        <end position="314"/>
    </location>
</feature>
<dbReference type="PROSITE" id="PS50850">
    <property type="entry name" value="MFS"/>
    <property type="match status" value="1"/>
</dbReference>
<gene>
    <name evidence="7" type="ordered locus">Atc_1587</name>
</gene>
<dbReference type="InterPro" id="IPR020846">
    <property type="entry name" value="MFS_dom"/>
</dbReference>
<accession>F9ZNH0</accession>
<dbReference type="AlphaFoldDB" id="F9ZNH0"/>
<dbReference type="GO" id="GO:0005886">
    <property type="term" value="C:plasma membrane"/>
    <property type="evidence" value="ECO:0007669"/>
    <property type="project" value="TreeGrafter"/>
</dbReference>
<organism evidence="7 8">
    <name type="scientific">Acidithiobacillus caldus (strain SM-1)</name>
    <dbReference type="NCBI Taxonomy" id="990288"/>
    <lineage>
        <taxon>Bacteria</taxon>
        <taxon>Pseudomonadati</taxon>
        <taxon>Pseudomonadota</taxon>
        <taxon>Acidithiobacillia</taxon>
        <taxon>Acidithiobacillales</taxon>
        <taxon>Acidithiobacillaceae</taxon>
        <taxon>Acidithiobacillus</taxon>
    </lineage>
</organism>
<keyword evidence="3 5" id="KW-1133">Transmembrane helix</keyword>
<dbReference type="PANTHER" id="PTHR23508">
    <property type="entry name" value="CARBOXYLIC ACID TRANSPORTER PROTEIN HOMOLOG"/>
    <property type="match status" value="1"/>
</dbReference>
<evidence type="ECO:0000256" key="2">
    <source>
        <dbReference type="ARBA" id="ARBA00022692"/>
    </source>
</evidence>
<dbReference type="PROSITE" id="PS00217">
    <property type="entry name" value="SUGAR_TRANSPORT_2"/>
    <property type="match status" value="1"/>
</dbReference>
<feature type="transmembrane region" description="Helical" evidence="5">
    <location>
        <begin position="184"/>
        <end position="203"/>
    </location>
</feature>
<reference evidence="7 8" key="1">
    <citation type="journal article" date="2011" name="J. Genet. Genomics">
        <title>Unraveling the Acidithiobacillus caldus complete genome and its central metabolisms for carbon assimilation.</title>
        <authorList>
            <person name="You X.Y."/>
            <person name="Guo X."/>
            <person name="Zheng H.J."/>
            <person name="Zhang M.J."/>
            <person name="Liu L.J."/>
            <person name="Zhu Y.Q."/>
            <person name="Zhu B."/>
            <person name="Wang S.Y."/>
            <person name="Zhao G.P."/>
            <person name="Poetsch A."/>
            <person name="Jiang C.Y."/>
            <person name="Liu S.J."/>
        </authorList>
    </citation>
    <scope>NUCLEOTIDE SEQUENCE [LARGE SCALE GENOMIC DNA]</scope>
    <source>
        <strain evidence="7 8">SM-1</strain>
    </source>
</reference>
<evidence type="ECO:0000256" key="1">
    <source>
        <dbReference type="ARBA" id="ARBA00004141"/>
    </source>
</evidence>
<comment type="subcellular location">
    <subcellularLocation>
        <location evidence="1">Membrane</location>
        <topology evidence="1">Multi-pass membrane protein</topology>
    </subcellularLocation>
</comment>
<evidence type="ECO:0000259" key="6">
    <source>
        <dbReference type="PROSITE" id="PS50850"/>
    </source>
</evidence>
<dbReference type="PANTHER" id="PTHR23508:SF10">
    <property type="entry name" value="CARBOXYLIC ACID TRANSPORTER PROTEIN HOMOLOG"/>
    <property type="match status" value="1"/>
</dbReference>
<dbReference type="InterPro" id="IPR005828">
    <property type="entry name" value="MFS_sugar_transport-like"/>
</dbReference>
<name>F9ZNH0_ACICS</name>